<gene>
    <name evidence="2" type="ORF">GCM10022261_14460</name>
</gene>
<feature type="region of interest" description="Disordered" evidence="1">
    <location>
        <begin position="145"/>
        <end position="168"/>
    </location>
</feature>
<organism evidence="2 3">
    <name type="scientific">Brevibacterium daeguense</name>
    <dbReference type="NCBI Taxonomy" id="909936"/>
    <lineage>
        <taxon>Bacteria</taxon>
        <taxon>Bacillati</taxon>
        <taxon>Actinomycetota</taxon>
        <taxon>Actinomycetes</taxon>
        <taxon>Micrococcales</taxon>
        <taxon>Brevibacteriaceae</taxon>
        <taxon>Brevibacterium</taxon>
    </lineage>
</organism>
<sequence length="168" mass="17905">MELKSPMAAAGVVLVLALSACGSNGGGAETGSTAQESAAAAQAAQAQDTPANGEVEPCFTVDEVGTGLTLTWEQVVTARGSSDQLEHVEMLIEDSEEMYAIAEERSPCYGQLEMAEFNSQVSILNDEIRSGADSNRSYENVSDIGDDLLEKSDDQGRESSYEFIVRRQ</sequence>
<dbReference type="PROSITE" id="PS51257">
    <property type="entry name" value="PROKAR_LIPOPROTEIN"/>
    <property type="match status" value="1"/>
</dbReference>
<name>A0ABP8EJ51_9MICO</name>
<protein>
    <recommendedName>
        <fullName evidence="4">Lipoprotein</fullName>
    </recommendedName>
</protein>
<evidence type="ECO:0000313" key="3">
    <source>
        <dbReference type="Proteomes" id="UP001501586"/>
    </source>
</evidence>
<dbReference type="Proteomes" id="UP001501586">
    <property type="component" value="Unassembled WGS sequence"/>
</dbReference>
<evidence type="ECO:0000313" key="2">
    <source>
        <dbReference type="EMBL" id="GAA4283915.1"/>
    </source>
</evidence>
<dbReference type="EMBL" id="BAABAZ010000005">
    <property type="protein sequence ID" value="GAA4283915.1"/>
    <property type="molecule type" value="Genomic_DNA"/>
</dbReference>
<feature type="compositionally biased region" description="Basic and acidic residues" evidence="1">
    <location>
        <begin position="148"/>
        <end position="160"/>
    </location>
</feature>
<feature type="region of interest" description="Disordered" evidence="1">
    <location>
        <begin position="25"/>
        <end position="54"/>
    </location>
</feature>
<evidence type="ECO:0000256" key="1">
    <source>
        <dbReference type="SAM" id="MobiDB-lite"/>
    </source>
</evidence>
<keyword evidence="3" id="KW-1185">Reference proteome</keyword>
<reference evidence="3" key="1">
    <citation type="journal article" date="2019" name="Int. J. Syst. Evol. Microbiol.">
        <title>The Global Catalogue of Microorganisms (GCM) 10K type strain sequencing project: providing services to taxonomists for standard genome sequencing and annotation.</title>
        <authorList>
            <consortium name="The Broad Institute Genomics Platform"/>
            <consortium name="The Broad Institute Genome Sequencing Center for Infectious Disease"/>
            <person name="Wu L."/>
            <person name="Ma J."/>
        </authorList>
    </citation>
    <scope>NUCLEOTIDE SEQUENCE [LARGE SCALE GENOMIC DNA]</scope>
    <source>
        <strain evidence="3">JCM 17458</strain>
    </source>
</reference>
<proteinExistence type="predicted"/>
<feature type="compositionally biased region" description="Low complexity" evidence="1">
    <location>
        <begin position="30"/>
        <end position="47"/>
    </location>
</feature>
<accession>A0ABP8EJ51</accession>
<comment type="caution">
    <text evidence="2">The sequence shown here is derived from an EMBL/GenBank/DDBJ whole genome shotgun (WGS) entry which is preliminary data.</text>
</comment>
<evidence type="ECO:0008006" key="4">
    <source>
        <dbReference type="Google" id="ProtNLM"/>
    </source>
</evidence>